<sequence length="244" mass="24336">MDRSSIKLMAAAMLLSVMLTGCGSKDEGQPANNGQAAVGNVSNSANGSGPVQPDRTADFFAKVVSVSDNTIVVQKSTMKPSDMPGGGGFGGGGGKRPNGNGQKAGGNGNAPSADVQPPADGNQPADGAQPPADGAQGGQNGKAGDGKGRGGNRQGGGRFGGGGFMNQMKFEDAQTSVTADADTKIVSISRGQDGMTTNTLQAADLKAGDVLSVWLASDNTTAQYIMLRFNPADMQGQGKAGNGQ</sequence>
<feature type="region of interest" description="Disordered" evidence="1">
    <location>
        <begin position="74"/>
        <end position="166"/>
    </location>
</feature>
<dbReference type="Proteomes" id="UP000272528">
    <property type="component" value="Chromosome"/>
</dbReference>
<accession>A0A3Q8X3Y8</accession>
<dbReference type="PROSITE" id="PS51257">
    <property type="entry name" value="PROKAR_LIPOPROTEIN"/>
    <property type="match status" value="1"/>
</dbReference>
<feature type="compositionally biased region" description="Gly residues" evidence="1">
    <location>
        <begin position="84"/>
        <end position="108"/>
    </location>
</feature>
<evidence type="ECO:0000313" key="3">
    <source>
        <dbReference type="Proteomes" id="UP000272528"/>
    </source>
</evidence>
<feature type="compositionally biased region" description="Gly residues" evidence="1">
    <location>
        <begin position="135"/>
        <end position="164"/>
    </location>
</feature>
<evidence type="ECO:0008006" key="4">
    <source>
        <dbReference type="Google" id="ProtNLM"/>
    </source>
</evidence>
<dbReference type="KEGG" id="palb:EJC50_09600"/>
<gene>
    <name evidence="2" type="ORF">EJC50_09600</name>
</gene>
<keyword evidence="3" id="KW-1185">Reference proteome</keyword>
<organism evidence="2 3">
    <name type="scientific">Paenibacillus albus</name>
    <dbReference type="NCBI Taxonomy" id="2495582"/>
    <lineage>
        <taxon>Bacteria</taxon>
        <taxon>Bacillati</taxon>
        <taxon>Bacillota</taxon>
        <taxon>Bacilli</taxon>
        <taxon>Bacillales</taxon>
        <taxon>Paenibacillaceae</taxon>
        <taxon>Paenibacillus</taxon>
    </lineage>
</organism>
<dbReference type="RefSeq" id="WP_126014882.1">
    <property type="nucleotide sequence ID" value="NZ_CP034437.1"/>
</dbReference>
<proteinExistence type="predicted"/>
<feature type="compositionally biased region" description="Polar residues" evidence="1">
    <location>
        <begin position="30"/>
        <end position="49"/>
    </location>
</feature>
<feature type="compositionally biased region" description="Low complexity" evidence="1">
    <location>
        <begin position="121"/>
        <end position="134"/>
    </location>
</feature>
<evidence type="ECO:0000313" key="2">
    <source>
        <dbReference type="EMBL" id="AZN39873.1"/>
    </source>
</evidence>
<evidence type="ECO:0000256" key="1">
    <source>
        <dbReference type="SAM" id="MobiDB-lite"/>
    </source>
</evidence>
<dbReference type="AlphaFoldDB" id="A0A3Q8X3Y8"/>
<dbReference type="OrthoDB" id="2607865at2"/>
<feature type="region of interest" description="Disordered" evidence="1">
    <location>
        <begin position="26"/>
        <end position="55"/>
    </location>
</feature>
<name>A0A3Q8X3Y8_9BACL</name>
<reference evidence="3" key="1">
    <citation type="submission" date="2018-12" db="EMBL/GenBank/DDBJ databases">
        <title>Genome sequence of Peanibacillus sp.</title>
        <authorList>
            <person name="Subramani G."/>
            <person name="Srinivasan S."/>
            <person name="Kim M.K."/>
        </authorList>
    </citation>
    <scope>NUCLEOTIDE SEQUENCE [LARGE SCALE GENOMIC DNA]</scope>
    <source>
        <strain evidence="3">18JY67-1</strain>
    </source>
</reference>
<dbReference type="EMBL" id="CP034437">
    <property type="protein sequence ID" value="AZN39873.1"/>
    <property type="molecule type" value="Genomic_DNA"/>
</dbReference>
<protein>
    <recommendedName>
        <fullName evidence="4">Lipoprotein</fullName>
    </recommendedName>
</protein>